<name>A0A8S1BGT2_ARCPL</name>
<keyword evidence="1" id="KW-0443">Lipid metabolism</keyword>
<dbReference type="PANTHER" id="PTHR11011:SF116">
    <property type="entry name" value="FATTY ACYL-COA REDUCTASE CG5065-RELATED"/>
    <property type="match status" value="1"/>
</dbReference>
<dbReference type="Gene3D" id="3.40.50.720">
    <property type="entry name" value="NAD(P)-binding Rossmann-like Domain"/>
    <property type="match status" value="1"/>
</dbReference>
<proteinExistence type="inferred from homology"/>
<dbReference type="InterPro" id="IPR036291">
    <property type="entry name" value="NAD(P)-bd_dom_sf"/>
</dbReference>
<dbReference type="EMBL" id="CADEBD010000714">
    <property type="protein sequence ID" value="CAB3259200.1"/>
    <property type="molecule type" value="Genomic_DNA"/>
</dbReference>
<keyword evidence="1" id="KW-0521">NADP</keyword>
<sequence>MDPAQEIELSALARQKPMNDVIDIGDSPVQLFYEGATVFVTGGSGFIGKQLIEKLFRSCAIEKLYLLIRPKKSMTIQERLNQMLQNPVSKLFKLYE</sequence>
<dbReference type="GO" id="GO:0035336">
    <property type="term" value="P:long-chain fatty-acyl-CoA metabolic process"/>
    <property type="evidence" value="ECO:0007669"/>
    <property type="project" value="TreeGrafter"/>
</dbReference>
<evidence type="ECO:0000259" key="2">
    <source>
        <dbReference type="Pfam" id="PF07993"/>
    </source>
</evidence>
<dbReference type="Proteomes" id="UP000494256">
    <property type="component" value="Unassembled WGS sequence"/>
</dbReference>
<comment type="caution">
    <text evidence="3">The sequence shown here is derived from an EMBL/GenBank/DDBJ whole genome shotgun (WGS) entry which is preliminary data.</text>
</comment>
<organism evidence="3 4">
    <name type="scientific">Arctia plantaginis</name>
    <name type="common">Wood tiger moth</name>
    <name type="synonym">Phalaena plantaginis</name>
    <dbReference type="NCBI Taxonomy" id="874455"/>
    <lineage>
        <taxon>Eukaryota</taxon>
        <taxon>Metazoa</taxon>
        <taxon>Ecdysozoa</taxon>
        <taxon>Arthropoda</taxon>
        <taxon>Hexapoda</taxon>
        <taxon>Insecta</taxon>
        <taxon>Pterygota</taxon>
        <taxon>Neoptera</taxon>
        <taxon>Endopterygota</taxon>
        <taxon>Lepidoptera</taxon>
        <taxon>Glossata</taxon>
        <taxon>Ditrysia</taxon>
        <taxon>Noctuoidea</taxon>
        <taxon>Erebidae</taxon>
        <taxon>Arctiinae</taxon>
        <taxon>Arctia</taxon>
    </lineage>
</organism>
<evidence type="ECO:0000313" key="3">
    <source>
        <dbReference type="EMBL" id="CAB3259200.1"/>
    </source>
</evidence>
<dbReference type="OrthoDB" id="8196581at2759"/>
<dbReference type="GO" id="GO:0080019">
    <property type="term" value="F:alcohol-forming very long-chain fatty acyl-CoA reductase activity"/>
    <property type="evidence" value="ECO:0007669"/>
    <property type="project" value="InterPro"/>
</dbReference>
<keyword evidence="1" id="KW-0560">Oxidoreductase</keyword>
<keyword evidence="1" id="KW-0444">Lipid biosynthesis</keyword>
<evidence type="ECO:0000313" key="4">
    <source>
        <dbReference type="Proteomes" id="UP000494256"/>
    </source>
</evidence>
<dbReference type="InterPro" id="IPR026055">
    <property type="entry name" value="FAR"/>
</dbReference>
<dbReference type="Pfam" id="PF07993">
    <property type="entry name" value="NAD_binding_4"/>
    <property type="match status" value="1"/>
</dbReference>
<evidence type="ECO:0000256" key="1">
    <source>
        <dbReference type="RuleBase" id="RU363097"/>
    </source>
</evidence>
<reference evidence="3 4" key="1">
    <citation type="submission" date="2020-04" db="EMBL/GenBank/DDBJ databases">
        <authorList>
            <person name="Wallbank WR R."/>
            <person name="Pardo Diaz C."/>
            <person name="Kozak K."/>
            <person name="Martin S."/>
            <person name="Jiggins C."/>
            <person name="Moest M."/>
            <person name="Warren A I."/>
            <person name="Byers J.R.P. K."/>
            <person name="Montejo-Kovacevich G."/>
            <person name="Yen C E."/>
        </authorList>
    </citation>
    <scope>NUCLEOTIDE SEQUENCE [LARGE SCALE GENOMIC DNA]</scope>
</reference>
<dbReference type="AlphaFoldDB" id="A0A8S1BGT2"/>
<feature type="domain" description="Thioester reductase (TE)" evidence="2">
    <location>
        <begin position="40"/>
        <end position="91"/>
    </location>
</feature>
<dbReference type="EC" id="1.2.1.84" evidence="1"/>
<gene>
    <name evidence="3" type="ORF">APLA_LOCUS16456</name>
</gene>
<dbReference type="GO" id="GO:0102965">
    <property type="term" value="F:alcohol-forming long-chain fatty acyl-CoA reductase activity"/>
    <property type="evidence" value="ECO:0007669"/>
    <property type="project" value="UniProtKB-EC"/>
</dbReference>
<comment type="similarity">
    <text evidence="1">Belongs to the fatty acyl-CoA reductase family.</text>
</comment>
<dbReference type="PANTHER" id="PTHR11011">
    <property type="entry name" value="MALE STERILITY PROTEIN 2-RELATED"/>
    <property type="match status" value="1"/>
</dbReference>
<dbReference type="GO" id="GO:0005777">
    <property type="term" value="C:peroxisome"/>
    <property type="evidence" value="ECO:0007669"/>
    <property type="project" value="TreeGrafter"/>
</dbReference>
<accession>A0A8S1BGT2</accession>
<dbReference type="SUPFAM" id="SSF51735">
    <property type="entry name" value="NAD(P)-binding Rossmann-fold domains"/>
    <property type="match status" value="1"/>
</dbReference>
<protein>
    <recommendedName>
        <fullName evidence="1">Fatty acyl-CoA reductase</fullName>
        <ecNumber evidence="1">1.2.1.84</ecNumber>
    </recommendedName>
</protein>
<dbReference type="InterPro" id="IPR013120">
    <property type="entry name" value="FAR_NAD-bd"/>
</dbReference>
<comment type="catalytic activity">
    <reaction evidence="1">
        <text>a long-chain fatty acyl-CoA + 2 NADPH + 2 H(+) = a long-chain primary fatty alcohol + 2 NADP(+) + CoA</text>
        <dbReference type="Rhea" id="RHEA:52716"/>
        <dbReference type="ChEBI" id="CHEBI:15378"/>
        <dbReference type="ChEBI" id="CHEBI:57287"/>
        <dbReference type="ChEBI" id="CHEBI:57783"/>
        <dbReference type="ChEBI" id="CHEBI:58349"/>
        <dbReference type="ChEBI" id="CHEBI:77396"/>
        <dbReference type="ChEBI" id="CHEBI:83139"/>
        <dbReference type="EC" id="1.2.1.84"/>
    </reaction>
</comment>
<comment type="function">
    <text evidence="1">Catalyzes the reduction of fatty acyl-CoA to fatty alcohols.</text>
</comment>